<feature type="chain" id="PRO_5007284543" description="Tick transposon" evidence="1">
    <location>
        <begin position="17"/>
        <end position="84"/>
    </location>
</feature>
<organism evidence="2">
    <name type="scientific">Rhipicephalus appendiculatus</name>
    <name type="common">Brown ear tick</name>
    <dbReference type="NCBI Taxonomy" id="34631"/>
    <lineage>
        <taxon>Eukaryota</taxon>
        <taxon>Metazoa</taxon>
        <taxon>Ecdysozoa</taxon>
        <taxon>Arthropoda</taxon>
        <taxon>Chelicerata</taxon>
        <taxon>Arachnida</taxon>
        <taxon>Acari</taxon>
        <taxon>Parasitiformes</taxon>
        <taxon>Ixodida</taxon>
        <taxon>Ixodoidea</taxon>
        <taxon>Ixodidae</taxon>
        <taxon>Rhipicephalinae</taxon>
        <taxon>Rhipicephalus</taxon>
        <taxon>Rhipicephalus</taxon>
    </lineage>
</organism>
<keyword evidence="1" id="KW-0732">Signal</keyword>
<feature type="signal peptide" evidence="1">
    <location>
        <begin position="1"/>
        <end position="16"/>
    </location>
</feature>
<sequence>MRLLLFQTWFWCTTDGVSFFGHIGKHTPPAAFRKKTASPRWRNDARWIDVQAATPLSTRTRDIVAFRHAPSMDWEAYIQRTGTV</sequence>
<dbReference type="EMBL" id="GEDV01012068">
    <property type="protein sequence ID" value="JAP76489.1"/>
    <property type="molecule type" value="Transcribed_RNA"/>
</dbReference>
<dbReference type="AlphaFoldDB" id="A0A131YB23"/>
<proteinExistence type="predicted"/>
<evidence type="ECO:0008006" key="3">
    <source>
        <dbReference type="Google" id="ProtNLM"/>
    </source>
</evidence>
<protein>
    <recommendedName>
        <fullName evidence="3">Tick transposon</fullName>
    </recommendedName>
</protein>
<name>A0A131YB23_RHIAP</name>
<reference evidence="2" key="1">
    <citation type="journal article" date="2016" name="Ticks Tick Borne Dis.">
        <title>De novo assembly and annotation of the salivary gland transcriptome of Rhipicephalus appendiculatus male and female ticks during blood feeding.</title>
        <authorList>
            <person name="de Castro M.H."/>
            <person name="de Klerk D."/>
            <person name="Pienaar R."/>
            <person name="Latif A.A."/>
            <person name="Rees D.J."/>
            <person name="Mans B.J."/>
        </authorList>
    </citation>
    <scope>NUCLEOTIDE SEQUENCE</scope>
    <source>
        <tissue evidence="2">Salivary glands</tissue>
    </source>
</reference>
<evidence type="ECO:0000313" key="2">
    <source>
        <dbReference type="EMBL" id="JAP76489.1"/>
    </source>
</evidence>
<accession>A0A131YB23</accession>
<evidence type="ECO:0000256" key="1">
    <source>
        <dbReference type="SAM" id="SignalP"/>
    </source>
</evidence>